<evidence type="ECO:0000313" key="1">
    <source>
        <dbReference type="EMBL" id="JAC18823.1"/>
    </source>
</evidence>
<dbReference type="EMBL" id="GBBK01005659">
    <property type="protein sequence ID" value="JAC18823.1"/>
    <property type="molecule type" value="mRNA"/>
</dbReference>
<dbReference type="AlphaFoldDB" id="A0A023FD71"/>
<protein>
    <submittedName>
        <fullName evidence="1">Putative secreted protein</fullName>
    </submittedName>
</protein>
<name>A0A023FD71_AMBCJ</name>
<proteinExistence type="evidence at transcript level"/>
<reference evidence="1" key="1">
    <citation type="submission" date="2014-03" db="EMBL/GenBank/DDBJ databases">
        <title>The sialotranscriptome of Amblyomma triste, Amblyomma parvum and Amblyomma cajennense ticks, uncovered by 454-based RNA-seq.</title>
        <authorList>
            <person name="Garcia G.R."/>
            <person name="Gardinassi L.G."/>
            <person name="Ribeiro J.M."/>
            <person name="Anatriello E."/>
            <person name="Ferreira B.R."/>
            <person name="Moreira H.N."/>
            <person name="Mafra C."/>
            <person name="Olegario M.M."/>
            <person name="Szabo P.J."/>
            <person name="Miranda-Santos I.K."/>
            <person name="Maruyama S.R."/>
        </authorList>
    </citation>
    <scope>NUCLEOTIDE SEQUENCE</scope>
    <source>
        <strain evidence="1">Uberlandia</strain>
        <tissue evidence="1">Salivary glands</tissue>
    </source>
</reference>
<accession>A0A023FD71</accession>
<organism evidence="1">
    <name type="scientific">Amblyomma cajennense</name>
    <name type="common">Cayenne tick</name>
    <name type="synonym">Acarus cajennensis</name>
    <dbReference type="NCBI Taxonomy" id="34607"/>
    <lineage>
        <taxon>Eukaryota</taxon>
        <taxon>Metazoa</taxon>
        <taxon>Ecdysozoa</taxon>
        <taxon>Arthropoda</taxon>
        <taxon>Chelicerata</taxon>
        <taxon>Arachnida</taxon>
        <taxon>Acari</taxon>
        <taxon>Parasitiformes</taxon>
        <taxon>Ixodida</taxon>
        <taxon>Ixodoidea</taxon>
        <taxon>Ixodidae</taxon>
        <taxon>Amblyomminae</taxon>
        <taxon>Amblyomma</taxon>
    </lineage>
</organism>
<sequence length="87" mass="9935">MFFQLVQCFVGASELSAQYVSVPMAARHFLWCISLLLAFFNMPLHCSFADKWKADNLIHRRLRCASCALLCRFVCKCIRGLQDQSSA</sequence>